<dbReference type="RefSeq" id="XP_055369832.1">
    <property type="nucleotide sequence ID" value="XM_055513857.1"/>
</dbReference>
<dbReference type="GO" id="GO:0005085">
    <property type="term" value="F:guanyl-nucleotide exchange factor activity"/>
    <property type="evidence" value="ECO:0007669"/>
    <property type="project" value="TreeGrafter"/>
</dbReference>
<feature type="compositionally biased region" description="Basic and acidic residues" evidence="1">
    <location>
        <begin position="967"/>
        <end position="977"/>
    </location>
</feature>
<feature type="region of interest" description="Disordered" evidence="1">
    <location>
        <begin position="286"/>
        <end position="476"/>
    </location>
</feature>
<evidence type="ECO:0000256" key="1">
    <source>
        <dbReference type="SAM" id="MobiDB-lite"/>
    </source>
</evidence>
<dbReference type="Proteomes" id="UP000515150">
    <property type="component" value="Chromosome 13"/>
</dbReference>
<feature type="compositionally biased region" description="Polar residues" evidence="1">
    <location>
        <begin position="593"/>
        <end position="617"/>
    </location>
</feature>
<feature type="compositionally biased region" description="Polar residues" evidence="1">
    <location>
        <begin position="166"/>
        <end position="177"/>
    </location>
</feature>
<dbReference type="GO" id="GO:0030833">
    <property type="term" value="P:regulation of actin filament polymerization"/>
    <property type="evidence" value="ECO:0007669"/>
    <property type="project" value="TreeGrafter"/>
</dbReference>
<feature type="compositionally biased region" description="Polar residues" evidence="1">
    <location>
        <begin position="906"/>
        <end position="917"/>
    </location>
</feature>
<feature type="compositionally biased region" description="Low complexity" evidence="1">
    <location>
        <begin position="1456"/>
        <end position="1467"/>
    </location>
</feature>
<feature type="region of interest" description="Disordered" evidence="1">
    <location>
        <begin position="1021"/>
        <end position="1066"/>
    </location>
</feature>
<feature type="region of interest" description="Disordered" evidence="1">
    <location>
        <begin position="1355"/>
        <end position="1467"/>
    </location>
</feature>
<feature type="compositionally biased region" description="Polar residues" evidence="1">
    <location>
        <begin position="433"/>
        <end position="446"/>
    </location>
</feature>
<feature type="compositionally biased region" description="Polar residues" evidence="1">
    <location>
        <begin position="116"/>
        <end position="147"/>
    </location>
</feature>
<feature type="region of interest" description="Disordered" evidence="1">
    <location>
        <begin position="1599"/>
        <end position="1643"/>
    </location>
</feature>
<feature type="compositionally biased region" description="Polar residues" evidence="1">
    <location>
        <begin position="642"/>
        <end position="668"/>
    </location>
</feature>
<feature type="compositionally biased region" description="Low complexity" evidence="1">
    <location>
        <begin position="1057"/>
        <end position="1066"/>
    </location>
</feature>
<feature type="compositionally biased region" description="Basic and acidic residues" evidence="1">
    <location>
        <begin position="785"/>
        <end position="794"/>
    </location>
</feature>
<evidence type="ECO:0000313" key="2">
    <source>
        <dbReference type="Proteomes" id="UP000515150"/>
    </source>
</evidence>
<feature type="region of interest" description="Disordered" evidence="1">
    <location>
        <begin position="1"/>
        <end position="79"/>
    </location>
</feature>
<feature type="compositionally biased region" description="Polar residues" evidence="1">
    <location>
        <begin position="935"/>
        <end position="951"/>
    </location>
</feature>
<feature type="compositionally biased region" description="Polar residues" evidence="1">
    <location>
        <begin position="1604"/>
        <end position="1626"/>
    </location>
</feature>
<feature type="compositionally biased region" description="Polar residues" evidence="1">
    <location>
        <begin position="1229"/>
        <end position="1244"/>
    </location>
</feature>
<feature type="compositionally biased region" description="Polar residues" evidence="1">
    <location>
        <begin position="1402"/>
        <end position="1414"/>
    </location>
</feature>
<dbReference type="PANTHER" id="PTHR45924:SF3">
    <property type="entry name" value="PLECKSTRIN HOMOLOGY DOMAIN-CONTAINING FAMILY G MEMBER 2"/>
    <property type="match status" value="1"/>
</dbReference>
<feature type="compositionally biased region" description="Basic and acidic residues" evidence="1">
    <location>
        <begin position="618"/>
        <end position="641"/>
    </location>
</feature>
<feature type="compositionally biased region" description="Polar residues" evidence="1">
    <location>
        <begin position="1021"/>
        <end position="1030"/>
    </location>
</feature>
<feature type="compositionally biased region" description="Low complexity" evidence="1">
    <location>
        <begin position="1033"/>
        <end position="1050"/>
    </location>
</feature>
<feature type="region of interest" description="Disordered" evidence="1">
    <location>
        <begin position="1227"/>
        <end position="1306"/>
    </location>
</feature>
<feature type="compositionally biased region" description="Basic and acidic residues" evidence="1">
    <location>
        <begin position="187"/>
        <end position="197"/>
    </location>
</feature>
<feature type="compositionally biased region" description="Acidic residues" evidence="1">
    <location>
        <begin position="287"/>
        <end position="299"/>
    </location>
</feature>
<protein>
    <submittedName>
        <fullName evidence="3">Mucin-2</fullName>
    </submittedName>
</protein>
<feature type="compositionally biased region" description="Polar residues" evidence="1">
    <location>
        <begin position="1089"/>
        <end position="1102"/>
    </location>
</feature>
<feature type="region of interest" description="Disordered" evidence="1">
    <location>
        <begin position="593"/>
        <end position="687"/>
    </location>
</feature>
<sequence length="1708" mass="183210">MSISLLLHASTPPAHRPTALKQAGSEGELCQAGSLGSAGSSSTLASSVIEVETEREPRLTKPKEEEEELTPLSPPPTLSITEEILEFINQSRAKEGLASIHTDPVEQVQDEPRGEQPQSISTNSTCPLSPVSCASNPEQATSVQQQLERLDIDTQGHSEEDDTRNETTTSENITDDTCQVEKGLNAVKEEEGRETENRPSTGGEEQGESISPAAPPQTSISAETERPNSTSGPVSGQETNLEASVSSSNPDLLHPVEKRQAPTRGSHLSKRDKKIIEKIRSYYEAAAEAEEDEDDDQQEAEVAPRRRSSFSQIPSGLVKDSVSRFDVSGNQDPIESRQSKNELSSEVDRETAEEKEPITPRPAATSTDVEEEGQESLGFMDTESSPSVITQDEETLIPLSSAEDLHEAQEERQDGRQEDTSEEHVVPDVPGGTSAQGEALSRTQLHNSRDDTTQSPEQNITHKKITPPPHSEPWEPVETKAQSTWIRTKHRVGSGNLEALPSQMKVGRWSRHSRIVTANRAFFEGMASDVVSIRLFEATPVVDPVLMENSERILSKVQTLAQMYSAKASNMRVPLHHKRASFTWNHLWGSSKLSGQPTHTEPKSLTQQTTAKNQQETRPQEDRQSEPDPETKHEPQADSKTEVPNQTTTGSRKQRQAGNQTWNPIQSTKWDEKMVKKTESPTDDFQETAVNPCEASHLHFRAQAELHSSCGSTSPSISLDDTVEVFSALQSNEESDALDAAGGSEQRADQLLSTVSQECVDVMSQPSPVEPDSRALWLPQGTFSKDGDEQHKYDQEEEYEREASPTSVRCENLFSSKTLSEEACFTASAQRPARADTLHLEEGVEDVKYELINGSPSQTKAAPPIFTLDSSSHNKPLGEVFVPPPSQASHFFKHSQSPGKHEAGGASTTDQGLSSGSLSEDQEPDPPLELPDSPTNTWNVSENREPQQQASFHVLVPPNPGLNTSHQDPEPTPDCRKHSASPTRAPSISSHVAPPFFSPFRALQSSPTLFSPALSCLSPTFPSSRGSTMKAQPASSPTAASFSTSSSDRPSLVKAGPSTSPTLSPSFCSSSSAFTRSLAASCISQSISQNMARQQPSPTMNQSPCSPPSLPTSLRQRSPSSRCAPTHQGCGLPAYSQHPQNPPSSLCLSCPSPSFTQSHSQYLPPPSTGQSLCQPPGAPASSPRPSFLHSKPHSSQNINNNNNNVSLDGITSICNIGGSVAVSNGDWPVSQSNGGTHASMQQMWPGSHNRVARPFSASEPSSRVQSPSPSPTSASFGRLCSPTPQHNYSSPLANKPPNPRSVRLGKASQNPMGLTLELPGSASAQPSLCLSPRILSPPPIGVSVNVWTNVAAPQPRKPRFASSSPSFSSSSGTQVLENGSYPLPPGQLHNSSGSCSPDFHPTFQTLQRSFSSSLAERPPSPARSTSAGLRRSWAESSRRGDCRSVPGSFDPQESCPTSPRSGWSSYSGSPSCLSPRAGLQSPLLPSRLSLGKSPLGGQHFTSVPWPDVRELSNKYKSTDSLNTSATSAAPVEASAPAPLPSLSHTLLLAPDSHIDWGGSELEEGNCRSQLICAYIARPSGEQSLSSSCVVLSSTPPPVPYQHQVKPQPQAQVSPRLSPVTSGSRSSPLPFGHSSPTKAGNQKTSYATTVNLRIAGSGRITSFSTAQVSLKQTLQGGVGGVAQGQTARRVSVNGLSHLPSPLSQNCSRL</sequence>
<keyword evidence="2" id="KW-1185">Reference proteome</keyword>
<dbReference type="OrthoDB" id="8964254at2759"/>
<feature type="compositionally biased region" description="Low complexity" evidence="1">
    <location>
        <begin position="1362"/>
        <end position="1371"/>
    </location>
</feature>
<feature type="compositionally biased region" description="Polar residues" evidence="1">
    <location>
        <begin position="1633"/>
        <end position="1643"/>
    </location>
</feature>
<feature type="compositionally biased region" description="Basic and acidic residues" evidence="1">
    <location>
        <begin position="346"/>
        <end position="358"/>
    </location>
</feature>
<feature type="compositionally biased region" description="Basic and acidic residues" evidence="1">
    <location>
        <begin position="1432"/>
        <end position="1442"/>
    </location>
</feature>
<accession>A0A9W2Y789</accession>
<feature type="region of interest" description="Disordered" evidence="1">
    <location>
        <begin position="876"/>
        <end position="990"/>
    </location>
</feature>
<name>A0A9W2Y789_BETSP</name>
<feature type="compositionally biased region" description="Basic and acidic residues" evidence="1">
    <location>
        <begin position="52"/>
        <end position="64"/>
    </location>
</feature>
<feature type="compositionally biased region" description="Low complexity" evidence="1">
    <location>
        <begin position="32"/>
        <end position="47"/>
    </location>
</feature>
<feature type="compositionally biased region" description="Basic and acidic residues" evidence="1">
    <location>
        <begin position="403"/>
        <end position="426"/>
    </location>
</feature>
<feature type="region of interest" description="Disordered" evidence="1">
    <location>
        <begin position="95"/>
        <end position="274"/>
    </location>
</feature>
<organism evidence="2 3">
    <name type="scientific">Betta splendens</name>
    <name type="common">Siamese fighting fish</name>
    <dbReference type="NCBI Taxonomy" id="158456"/>
    <lineage>
        <taxon>Eukaryota</taxon>
        <taxon>Metazoa</taxon>
        <taxon>Chordata</taxon>
        <taxon>Craniata</taxon>
        <taxon>Vertebrata</taxon>
        <taxon>Euteleostomi</taxon>
        <taxon>Actinopterygii</taxon>
        <taxon>Neopterygii</taxon>
        <taxon>Teleostei</taxon>
        <taxon>Neoteleostei</taxon>
        <taxon>Acanthomorphata</taxon>
        <taxon>Anabantaria</taxon>
        <taxon>Anabantiformes</taxon>
        <taxon>Anabantoidei</taxon>
        <taxon>Osphronemidae</taxon>
        <taxon>Betta</taxon>
    </lineage>
</organism>
<evidence type="ECO:0000313" key="3">
    <source>
        <dbReference type="RefSeq" id="XP_055369832.1"/>
    </source>
</evidence>
<feature type="compositionally biased region" description="Polar residues" evidence="1">
    <location>
        <begin position="1282"/>
        <end position="1292"/>
    </location>
</feature>
<dbReference type="PANTHER" id="PTHR45924">
    <property type="entry name" value="FI17866P1"/>
    <property type="match status" value="1"/>
</dbReference>
<feature type="region of interest" description="Disordered" evidence="1">
    <location>
        <begin position="780"/>
        <end position="805"/>
    </location>
</feature>
<gene>
    <name evidence="3" type="primary">LOC114867681</name>
</gene>
<feature type="compositionally biased region" description="Polar residues" evidence="1">
    <location>
        <begin position="216"/>
        <end position="250"/>
    </location>
</feature>
<feature type="compositionally biased region" description="Basic and acidic residues" evidence="1">
    <location>
        <begin position="669"/>
        <end position="680"/>
    </location>
</feature>
<feature type="region of interest" description="Disordered" evidence="1">
    <location>
        <begin position="1158"/>
        <end position="1203"/>
    </location>
</feature>
<dbReference type="GeneID" id="114867681"/>
<feature type="compositionally biased region" description="Polar residues" evidence="1">
    <location>
        <begin position="980"/>
        <end position="990"/>
    </location>
</feature>
<feature type="compositionally biased region" description="Basic and acidic residues" evidence="1">
    <location>
        <begin position="148"/>
        <end position="158"/>
    </location>
</feature>
<proteinExistence type="predicted"/>
<reference evidence="3" key="1">
    <citation type="submission" date="2025-08" db="UniProtKB">
        <authorList>
            <consortium name="RefSeq"/>
        </authorList>
    </citation>
    <scope>IDENTIFICATION</scope>
</reference>
<dbReference type="GO" id="GO:0031267">
    <property type="term" value="F:small GTPase binding"/>
    <property type="evidence" value="ECO:0007669"/>
    <property type="project" value="TreeGrafter"/>
</dbReference>
<dbReference type="KEGG" id="bspl:114867681"/>
<feature type="region of interest" description="Disordered" evidence="1">
    <location>
        <begin position="1089"/>
        <end position="1127"/>
    </location>
</feature>
<feature type="compositionally biased region" description="Low complexity" evidence="1">
    <location>
        <begin position="1256"/>
        <end position="1273"/>
    </location>
</feature>